<dbReference type="Proteomes" id="UP000807115">
    <property type="component" value="Chromosome 5"/>
</dbReference>
<dbReference type="AlphaFoldDB" id="A0A921QWP7"/>
<evidence type="ECO:0000313" key="3">
    <source>
        <dbReference type="Proteomes" id="UP000807115"/>
    </source>
</evidence>
<evidence type="ECO:0000313" key="2">
    <source>
        <dbReference type="EMBL" id="KAG0528442.1"/>
    </source>
</evidence>
<gene>
    <name evidence="2" type="ORF">BDA96_05G012100</name>
</gene>
<keyword evidence="1" id="KW-0472">Membrane</keyword>
<keyword evidence="1" id="KW-0812">Transmembrane</keyword>
<keyword evidence="1" id="KW-1133">Transmembrane helix</keyword>
<sequence length="68" mass="8267">MSTYYFKFVLLSLYILYNQILYVYKSTRKYIYANIPVYLLKYVSILYSQKAYTSSICTYPQEQLTETR</sequence>
<reference evidence="2" key="1">
    <citation type="journal article" date="2019" name="BMC Genomics">
        <title>A new reference genome for Sorghum bicolor reveals high levels of sequence similarity between sweet and grain genotypes: implications for the genetics of sugar metabolism.</title>
        <authorList>
            <person name="Cooper E.A."/>
            <person name="Brenton Z.W."/>
            <person name="Flinn B.S."/>
            <person name="Jenkins J."/>
            <person name="Shu S."/>
            <person name="Flowers D."/>
            <person name="Luo F."/>
            <person name="Wang Y."/>
            <person name="Xia P."/>
            <person name="Barry K."/>
            <person name="Daum C."/>
            <person name="Lipzen A."/>
            <person name="Yoshinaga Y."/>
            <person name="Schmutz J."/>
            <person name="Saski C."/>
            <person name="Vermerris W."/>
            <person name="Kresovich S."/>
        </authorList>
    </citation>
    <scope>NUCLEOTIDE SEQUENCE</scope>
</reference>
<name>A0A921QWP7_SORBI</name>
<protein>
    <submittedName>
        <fullName evidence="2">Uncharacterized protein</fullName>
    </submittedName>
</protein>
<organism evidence="2 3">
    <name type="scientific">Sorghum bicolor</name>
    <name type="common">Sorghum</name>
    <name type="synonym">Sorghum vulgare</name>
    <dbReference type="NCBI Taxonomy" id="4558"/>
    <lineage>
        <taxon>Eukaryota</taxon>
        <taxon>Viridiplantae</taxon>
        <taxon>Streptophyta</taxon>
        <taxon>Embryophyta</taxon>
        <taxon>Tracheophyta</taxon>
        <taxon>Spermatophyta</taxon>
        <taxon>Magnoliopsida</taxon>
        <taxon>Liliopsida</taxon>
        <taxon>Poales</taxon>
        <taxon>Poaceae</taxon>
        <taxon>PACMAD clade</taxon>
        <taxon>Panicoideae</taxon>
        <taxon>Andropogonodae</taxon>
        <taxon>Andropogoneae</taxon>
        <taxon>Sorghinae</taxon>
        <taxon>Sorghum</taxon>
    </lineage>
</organism>
<evidence type="ECO:0000256" key="1">
    <source>
        <dbReference type="SAM" id="Phobius"/>
    </source>
</evidence>
<reference evidence="2" key="2">
    <citation type="submission" date="2020-10" db="EMBL/GenBank/DDBJ databases">
        <authorList>
            <person name="Cooper E.A."/>
            <person name="Brenton Z.W."/>
            <person name="Flinn B.S."/>
            <person name="Jenkins J."/>
            <person name="Shu S."/>
            <person name="Flowers D."/>
            <person name="Luo F."/>
            <person name="Wang Y."/>
            <person name="Xia P."/>
            <person name="Barry K."/>
            <person name="Daum C."/>
            <person name="Lipzen A."/>
            <person name="Yoshinaga Y."/>
            <person name="Schmutz J."/>
            <person name="Saski C."/>
            <person name="Vermerris W."/>
            <person name="Kresovich S."/>
        </authorList>
    </citation>
    <scope>NUCLEOTIDE SEQUENCE</scope>
</reference>
<proteinExistence type="predicted"/>
<comment type="caution">
    <text evidence="2">The sequence shown here is derived from an EMBL/GenBank/DDBJ whole genome shotgun (WGS) entry which is preliminary data.</text>
</comment>
<accession>A0A921QWP7</accession>
<feature type="transmembrane region" description="Helical" evidence="1">
    <location>
        <begin position="6"/>
        <end position="24"/>
    </location>
</feature>
<dbReference type="EMBL" id="CM027684">
    <property type="protein sequence ID" value="KAG0528442.1"/>
    <property type="molecule type" value="Genomic_DNA"/>
</dbReference>